<accession>A0A1D7QD29</accession>
<proteinExistence type="predicted"/>
<dbReference type="AlphaFoldDB" id="A0A1D7QD29"/>
<reference evidence="1 2" key="1">
    <citation type="submission" date="2016-08" db="EMBL/GenBank/DDBJ databases">
        <authorList>
            <person name="Seilhamer J.J."/>
        </authorList>
    </citation>
    <scope>NUCLEOTIDE SEQUENCE [LARGE SCALE GENOMIC DNA]</scope>
    <source>
        <strain evidence="1 2">DX4</strain>
    </source>
</reference>
<sequence>MMEEPRKYKIEEEMNKLNLKNYKAASRVIPRHLKIAFNTFHNYRKLPVDGKADIPYATVRLLEGVFGMKDGELANYPIEMKSLDTLIREEACRQEENQK</sequence>
<evidence type="ECO:0000313" key="1">
    <source>
        <dbReference type="EMBL" id="AOM76582.1"/>
    </source>
</evidence>
<gene>
    <name evidence="1" type="ORF">BFS30_05075</name>
</gene>
<dbReference type="KEGG" id="psty:BFS30_05075"/>
<organism evidence="1 2">
    <name type="scientific">Pedobacter steynii</name>
    <dbReference type="NCBI Taxonomy" id="430522"/>
    <lineage>
        <taxon>Bacteria</taxon>
        <taxon>Pseudomonadati</taxon>
        <taxon>Bacteroidota</taxon>
        <taxon>Sphingobacteriia</taxon>
        <taxon>Sphingobacteriales</taxon>
        <taxon>Sphingobacteriaceae</taxon>
        <taxon>Pedobacter</taxon>
    </lineage>
</organism>
<dbReference type="EMBL" id="CP017141">
    <property type="protein sequence ID" value="AOM76582.1"/>
    <property type="molecule type" value="Genomic_DNA"/>
</dbReference>
<dbReference type="Proteomes" id="UP000094313">
    <property type="component" value="Chromosome"/>
</dbReference>
<keyword evidence="2" id="KW-1185">Reference proteome</keyword>
<evidence type="ECO:0000313" key="2">
    <source>
        <dbReference type="Proteomes" id="UP000094313"/>
    </source>
</evidence>
<protein>
    <submittedName>
        <fullName evidence="1">Uncharacterized protein</fullName>
    </submittedName>
</protein>
<name>A0A1D7QD29_9SPHI</name>